<dbReference type="EMBL" id="BK032514">
    <property type="protein sequence ID" value="DAF45458.1"/>
    <property type="molecule type" value="Genomic_DNA"/>
</dbReference>
<proteinExistence type="predicted"/>
<sequence>MHISDESLKPCSPGAGVLLEINRFSQPFQEIKS</sequence>
<organism evidence="1">
    <name type="scientific">Siphoviridae sp. ctBLh2</name>
    <dbReference type="NCBI Taxonomy" id="2827803"/>
    <lineage>
        <taxon>Viruses</taxon>
        <taxon>Duplodnaviria</taxon>
        <taxon>Heunggongvirae</taxon>
        <taxon>Uroviricota</taxon>
        <taxon>Caudoviricetes</taxon>
    </lineage>
</organism>
<name>A0A8S5S423_9CAUD</name>
<protein>
    <submittedName>
        <fullName evidence="1">Photosystem I reaction centre subunit IX / PsaJ</fullName>
    </submittedName>
</protein>
<evidence type="ECO:0000313" key="1">
    <source>
        <dbReference type="EMBL" id="DAF45458.1"/>
    </source>
</evidence>
<accession>A0A8S5S423</accession>
<reference evidence="1" key="1">
    <citation type="journal article" date="2021" name="Proc. Natl. Acad. Sci. U.S.A.">
        <title>A Catalog of Tens of Thousands of Viruses from Human Metagenomes Reveals Hidden Associations with Chronic Diseases.</title>
        <authorList>
            <person name="Tisza M.J."/>
            <person name="Buck C.B."/>
        </authorList>
    </citation>
    <scope>NUCLEOTIDE SEQUENCE</scope>
    <source>
        <strain evidence="1">CtBLh2</strain>
    </source>
</reference>